<evidence type="ECO:0000256" key="6">
    <source>
        <dbReference type="SAM" id="Phobius"/>
    </source>
</evidence>
<feature type="transmembrane region" description="Helical" evidence="6">
    <location>
        <begin position="357"/>
        <end position="380"/>
    </location>
</feature>
<keyword evidence="9" id="KW-1185">Reference proteome</keyword>
<sequence length="410" mass="43959">MSDTTLKAKWGQISLLFSANFLSLLGNGLSAIAIPWFVYDLTGNAVITATIAIAGQLPNIVVGLFSGPLIDRFSARTTSIFCDAVNAFAVLLIPLLYSVNLLDLALLGFLVFLSQVIDVPGQTAKSVMIPALIDQEGLPRERVNGMNSLLETVADLLTPSMAGILIAAFGATTVLILDSLSFLMALMIVSIGIKATRQQHAANTNKQPTKEVWKWMLSTPGILKLGLYDLIINTVAVSLLSLTLPVLANSNDKQAVWLGIWLTCFACGTTLTTLAYTFLGHRVSSLRLLQLTPIGQALGLALLLWMISTDWTSANVETAAIVISLGMFVYGVNLGVGSVVDATVLQKLVPEDKRGTVFSAFSSLRYTGVPLGLFLTGILLEQNNPTLLFTTFIALLTLNSLLWVKGTLEI</sequence>
<feature type="domain" description="Major facilitator superfamily (MFS) profile" evidence="7">
    <location>
        <begin position="222"/>
        <end position="410"/>
    </location>
</feature>
<keyword evidence="5 6" id="KW-0472">Membrane</keyword>
<dbReference type="SUPFAM" id="SSF103473">
    <property type="entry name" value="MFS general substrate transporter"/>
    <property type="match status" value="1"/>
</dbReference>
<dbReference type="InterPro" id="IPR020846">
    <property type="entry name" value="MFS_dom"/>
</dbReference>
<feature type="transmembrane region" description="Helical" evidence="6">
    <location>
        <begin position="164"/>
        <end position="189"/>
    </location>
</feature>
<dbReference type="Pfam" id="PF07690">
    <property type="entry name" value="MFS_1"/>
    <property type="match status" value="1"/>
</dbReference>
<evidence type="ECO:0000256" key="1">
    <source>
        <dbReference type="ARBA" id="ARBA00004651"/>
    </source>
</evidence>
<evidence type="ECO:0000256" key="5">
    <source>
        <dbReference type="ARBA" id="ARBA00023136"/>
    </source>
</evidence>
<evidence type="ECO:0000256" key="4">
    <source>
        <dbReference type="ARBA" id="ARBA00022989"/>
    </source>
</evidence>
<dbReference type="PANTHER" id="PTHR23513">
    <property type="entry name" value="INTEGRAL MEMBRANE EFFLUX PROTEIN-RELATED"/>
    <property type="match status" value="1"/>
</dbReference>
<dbReference type="EMBL" id="FOSK01000005">
    <property type="protein sequence ID" value="SFK41827.1"/>
    <property type="molecule type" value="Genomic_DNA"/>
</dbReference>
<dbReference type="PROSITE" id="PS50850">
    <property type="entry name" value="MFS"/>
    <property type="match status" value="1"/>
</dbReference>
<feature type="transmembrane region" description="Helical" evidence="6">
    <location>
        <begin position="288"/>
        <end position="307"/>
    </location>
</feature>
<evidence type="ECO:0000256" key="3">
    <source>
        <dbReference type="ARBA" id="ARBA00022692"/>
    </source>
</evidence>
<gene>
    <name evidence="8" type="ORF">SAMN04488518_10523</name>
</gene>
<feature type="transmembrane region" description="Helical" evidence="6">
    <location>
        <begin position="386"/>
        <end position="404"/>
    </location>
</feature>
<dbReference type="InterPro" id="IPR036259">
    <property type="entry name" value="MFS_trans_sf"/>
</dbReference>
<evidence type="ECO:0000313" key="8">
    <source>
        <dbReference type="EMBL" id="SFK41827.1"/>
    </source>
</evidence>
<feature type="transmembrane region" description="Helical" evidence="6">
    <location>
        <begin position="254"/>
        <end position="276"/>
    </location>
</feature>
<dbReference type="Gene3D" id="1.20.1250.20">
    <property type="entry name" value="MFS general substrate transporter like domains"/>
    <property type="match status" value="1"/>
</dbReference>
<feature type="transmembrane region" description="Helical" evidence="6">
    <location>
        <begin position="225"/>
        <end position="248"/>
    </location>
</feature>
<evidence type="ECO:0000313" key="9">
    <source>
        <dbReference type="Proteomes" id="UP000199598"/>
    </source>
</evidence>
<keyword evidence="3 6" id="KW-0812">Transmembrane</keyword>
<keyword evidence="4 6" id="KW-1133">Transmembrane helix</keyword>
<dbReference type="InterPro" id="IPR011701">
    <property type="entry name" value="MFS"/>
</dbReference>
<comment type="subcellular location">
    <subcellularLocation>
        <location evidence="1">Cell membrane</location>
        <topology evidence="1">Multi-pass membrane protein</topology>
    </subcellularLocation>
</comment>
<proteinExistence type="predicted"/>
<dbReference type="PANTHER" id="PTHR23513:SF6">
    <property type="entry name" value="MAJOR FACILITATOR SUPERFAMILY ASSOCIATED DOMAIN-CONTAINING PROTEIN"/>
    <property type="match status" value="1"/>
</dbReference>
<accession>A0A1I3ZCP6</accession>
<organism evidence="8 9">
    <name type="scientific">Pseudovibrio ascidiaceicola</name>
    <dbReference type="NCBI Taxonomy" id="285279"/>
    <lineage>
        <taxon>Bacteria</taxon>
        <taxon>Pseudomonadati</taxon>
        <taxon>Pseudomonadota</taxon>
        <taxon>Alphaproteobacteria</taxon>
        <taxon>Hyphomicrobiales</taxon>
        <taxon>Stappiaceae</taxon>
        <taxon>Pseudovibrio</taxon>
    </lineage>
</organism>
<feature type="transmembrane region" description="Helical" evidence="6">
    <location>
        <begin position="319"/>
        <end position="345"/>
    </location>
</feature>
<feature type="transmembrane region" description="Helical" evidence="6">
    <location>
        <begin position="45"/>
        <end position="66"/>
    </location>
</feature>
<dbReference type="CDD" id="cd06173">
    <property type="entry name" value="MFS_MefA_like"/>
    <property type="match status" value="1"/>
</dbReference>
<evidence type="ECO:0000259" key="7">
    <source>
        <dbReference type="PROSITE" id="PS50850"/>
    </source>
</evidence>
<protein>
    <submittedName>
        <fullName evidence="8">Major Facilitator Superfamily protein</fullName>
    </submittedName>
</protein>
<keyword evidence="2" id="KW-1003">Cell membrane</keyword>
<dbReference type="Proteomes" id="UP000199598">
    <property type="component" value="Unassembled WGS sequence"/>
</dbReference>
<name>A0A1I3ZCP6_9HYPH</name>
<reference evidence="8 9" key="1">
    <citation type="submission" date="2016-10" db="EMBL/GenBank/DDBJ databases">
        <authorList>
            <person name="Varghese N."/>
            <person name="Submissions S."/>
        </authorList>
    </citation>
    <scope>NUCLEOTIDE SEQUENCE [LARGE SCALE GENOMIC DNA]</scope>
    <source>
        <strain evidence="8 9">DSM 16392</strain>
    </source>
</reference>
<evidence type="ECO:0000256" key="2">
    <source>
        <dbReference type="ARBA" id="ARBA00022475"/>
    </source>
</evidence>
<comment type="caution">
    <text evidence="8">The sequence shown here is derived from an EMBL/GenBank/DDBJ whole genome shotgun (WGS) entry which is preliminary data.</text>
</comment>
<feature type="transmembrane region" description="Helical" evidence="6">
    <location>
        <begin position="21"/>
        <end position="39"/>
    </location>
</feature>
<dbReference type="RefSeq" id="WP_093519215.1">
    <property type="nucleotide sequence ID" value="NZ_FOSK01000005.1"/>
</dbReference>
<feature type="transmembrane region" description="Helical" evidence="6">
    <location>
        <begin position="87"/>
        <end position="113"/>
    </location>
</feature>